<organism evidence="3">
    <name type="scientific">Caenorhabditis brenneri</name>
    <name type="common">Nematode worm</name>
    <dbReference type="NCBI Taxonomy" id="135651"/>
    <lineage>
        <taxon>Eukaryota</taxon>
        <taxon>Metazoa</taxon>
        <taxon>Ecdysozoa</taxon>
        <taxon>Nematoda</taxon>
        <taxon>Chromadorea</taxon>
        <taxon>Rhabditida</taxon>
        <taxon>Rhabditina</taxon>
        <taxon>Rhabditomorpha</taxon>
        <taxon>Rhabditoidea</taxon>
        <taxon>Rhabditidae</taxon>
        <taxon>Peloderinae</taxon>
        <taxon>Caenorhabditis</taxon>
    </lineage>
</organism>
<proteinExistence type="predicted"/>
<name>G0NJD4_CAEBE</name>
<dbReference type="eggNOG" id="KOG0017">
    <property type="taxonomic scope" value="Eukaryota"/>
</dbReference>
<accession>G0NJD4</accession>
<feature type="region of interest" description="Disordered" evidence="1">
    <location>
        <begin position="1"/>
        <end position="128"/>
    </location>
</feature>
<dbReference type="Proteomes" id="UP000008068">
    <property type="component" value="Unassembled WGS sequence"/>
</dbReference>
<dbReference type="InParanoid" id="G0NJD4"/>
<sequence length="521" mass="57645">MATATANTTRRSPKRRSTSAGIMSTSRLSGGPPLEGIPNFSSRDNSNPMATATSVGGLGNIMFPRPDGSPTEACGQLPPNFSSGGGRPGTGDKNAASTKTLGHDRAGGQLPLNDSSGGGRPGTDGGRRQSIALNQAVNANELTAKATTDQDEYKDFIDEIQRVTSAKMLELEEQQSLMLDRSIQYQRVLAEIVEQIQISKTKDQPSENSHQQGSEFGRHFENNNDPQAQTHVHQLLAIQSNDGSGRPDNRVSNVHQEDDAIQMLNNQETRAGSHPSRDKNTGNSGSNSANDSNDGPSSANDTSNQQHTLVPAQLAGILQLIKEFDGKPEEYKTFIMMFDYFVHNDKTIPTPLKLGILISRLVGDIAKQLAPAGMTSEDYDIVRENLDRQFNNSKLRKMELFIKLRDIRIDHKNLDDIESSLNTYASTARLLQGMNAQINDDAYLIQFLQKVPRSFYERIFRRFYCHENVTLMELINIAFEILAMQKFHMNSVLKVESIVPTGKKNMRQILSNSYQPPDQYS</sequence>
<dbReference type="HOGENOM" id="CLU_522992_0_0_1"/>
<keyword evidence="3" id="KW-1185">Reference proteome</keyword>
<feature type="compositionally biased region" description="Polar residues" evidence="1">
    <location>
        <begin position="39"/>
        <end position="54"/>
    </location>
</feature>
<evidence type="ECO:0000313" key="3">
    <source>
        <dbReference type="Proteomes" id="UP000008068"/>
    </source>
</evidence>
<dbReference type="EMBL" id="GL379895">
    <property type="protein sequence ID" value="EGT32252.1"/>
    <property type="molecule type" value="Genomic_DNA"/>
</dbReference>
<reference evidence="3" key="1">
    <citation type="submission" date="2011-07" db="EMBL/GenBank/DDBJ databases">
        <authorList>
            <consortium name="Caenorhabditis brenneri Sequencing and Analysis Consortium"/>
            <person name="Wilson R.K."/>
        </authorList>
    </citation>
    <scope>NUCLEOTIDE SEQUENCE [LARGE SCALE GENOMIC DNA]</scope>
    <source>
        <strain evidence="3">PB2801</strain>
    </source>
</reference>
<dbReference type="Pfam" id="PF03564">
    <property type="entry name" value="DUF1759"/>
    <property type="match status" value="1"/>
</dbReference>
<evidence type="ECO:0000313" key="2">
    <source>
        <dbReference type="EMBL" id="EGT32252.1"/>
    </source>
</evidence>
<feature type="region of interest" description="Disordered" evidence="1">
    <location>
        <begin position="267"/>
        <end position="305"/>
    </location>
</feature>
<dbReference type="InterPro" id="IPR005312">
    <property type="entry name" value="DUF1759"/>
</dbReference>
<protein>
    <submittedName>
        <fullName evidence="2">Uncharacterized protein</fullName>
    </submittedName>
</protein>
<gene>
    <name evidence="2" type="ORF">CAEBREN_01275</name>
</gene>
<feature type="compositionally biased region" description="Low complexity" evidence="1">
    <location>
        <begin position="281"/>
        <end position="301"/>
    </location>
</feature>
<dbReference type="AlphaFoldDB" id="G0NJD4"/>
<feature type="region of interest" description="Disordered" evidence="1">
    <location>
        <begin position="199"/>
        <end position="225"/>
    </location>
</feature>
<evidence type="ECO:0000256" key="1">
    <source>
        <dbReference type="SAM" id="MobiDB-lite"/>
    </source>
</evidence>